<comment type="caution">
    <text evidence="2">The sequence shown here is derived from an EMBL/GenBank/DDBJ whole genome shotgun (WGS) entry which is preliminary data.</text>
</comment>
<dbReference type="PROSITE" id="PS51257">
    <property type="entry name" value="PROKAR_LIPOPROTEIN"/>
    <property type="match status" value="1"/>
</dbReference>
<sequence>MHSTRRGFLKAMGGALGAVMLSACGSGSGDGHQPTLPNGYRFYKLFSTGDGLAQAGEAVFLPPSVKIHDGHQIIFHAGDTLGRSGSGLTMGLYELCMDYGGAEPRIEGLHKIVRAGDTTTDGRTVLQVQLADLNARGSVAVRLLNDDEQSYSLYLERSRRDGRSDDGLQRLLGFRTPTPDPLFIFGAALGNFDLTYGDDLLVAAHWCEVQGAATGESLFHLPFGVIDGDGTNLLTAGAAIPGTDRRIGKIGLVQANDFGAYVAQVHTMPMDDATDGALENGTVVLTGSVADNGGYGATPVAASAEAVLSTATRRSAITVAESLHYGPRIGNDGKVALVAMITDDIVHLTSGGDTLAGTGHFTPTGMRIEGIGGPVTGPDGLVYFLARNADTEELLVSNGYRTASLLKTGTRLLGSGGPALTTIAFGYAREQVDSQGRLVFVGEFDDGSLSIMLGIPL</sequence>
<keyword evidence="3" id="KW-1185">Reference proteome</keyword>
<name>A0AA41R135_9BACT</name>
<evidence type="ECO:0000313" key="3">
    <source>
        <dbReference type="Proteomes" id="UP001165427"/>
    </source>
</evidence>
<evidence type="ECO:0000256" key="1">
    <source>
        <dbReference type="ARBA" id="ARBA00023014"/>
    </source>
</evidence>
<dbReference type="AlphaFoldDB" id="A0AA41R135"/>
<gene>
    <name evidence="2" type="ORF">MRX98_00105</name>
</gene>
<proteinExistence type="predicted"/>
<keyword evidence="1" id="KW-0479">Metal-binding</keyword>
<dbReference type="GO" id="GO:0051536">
    <property type="term" value="F:iron-sulfur cluster binding"/>
    <property type="evidence" value="ECO:0007669"/>
    <property type="project" value="UniProtKB-KW"/>
</dbReference>
<dbReference type="EMBL" id="JALJRB010000001">
    <property type="protein sequence ID" value="MCJ8498956.1"/>
    <property type="molecule type" value="Genomic_DNA"/>
</dbReference>
<keyword evidence="1" id="KW-0411">Iron-sulfur</keyword>
<dbReference type="Proteomes" id="UP001165427">
    <property type="component" value="Unassembled WGS sequence"/>
</dbReference>
<dbReference type="InterPro" id="IPR006311">
    <property type="entry name" value="TAT_signal"/>
</dbReference>
<organism evidence="2 3">
    <name type="scientific">Desulfatitalea alkaliphila</name>
    <dbReference type="NCBI Taxonomy" id="2929485"/>
    <lineage>
        <taxon>Bacteria</taxon>
        <taxon>Pseudomonadati</taxon>
        <taxon>Thermodesulfobacteriota</taxon>
        <taxon>Desulfobacteria</taxon>
        <taxon>Desulfobacterales</taxon>
        <taxon>Desulfosarcinaceae</taxon>
        <taxon>Desulfatitalea</taxon>
    </lineage>
</organism>
<accession>A0AA41R135</accession>
<evidence type="ECO:0000313" key="2">
    <source>
        <dbReference type="EMBL" id="MCJ8498956.1"/>
    </source>
</evidence>
<reference evidence="2" key="1">
    <citation type="submission" date="2022-04" db="EMBL/GenBank/DDBJ databases">
        <title>Desulfatitalea alkaliphila sp. nov., a novel anaerobic sulfate-reducing bacterium isolated from terrestrial mud volcano, Taman Peninsula, Russia.</title>
        <authorList>
            <person name="Khomyakova M.A."/>
            <person name="Merkel A.Y."/>
            <person name="Slobodkin A.I."/>
        </authorList>
    </citation>
    <scope>NUCLEOTIDE SEQUENCE</scope>
    <source>
        <strain evidence="2">M08but</strain>
    </source>
</reference>
<protein>
    <submittedName>
        <fullName evidence="2">Uncharacterized protein</fullName>
    </submittedName>
</protein>
<keyword evidence="1" id="KW-0408">Iron</keyword>
<dbReference type="RefSeq" id="WP_246901951.1">
    <property type="nucleotide sequence ID" value="NZ_JALJRB010000001.1"/>
</dbReference>
<dbReference type="PROSITE" id="PS51318">
    <property type="entry name" value="TAT"/>
    <property type="match status" value="1"/>
</dbReference>